<organism evidence="7 8">
    <name type="scientific">Monilinia vaccinii-corymbosi</name>
    <dbReference type="NCBI Taxonomy" id="61207"/>
    <lineage>
        <taxon>Eukaryota</taxon>
        <taxon>Fungi</taxon>
        <taxon>Dikarya</taxon>
        <taxon>Ascomycota</taxon>
        <taxon>Pezizomycotina</taxon>
        <taxon>Leotiomycetes</taxon>
        <taxon>Helotiales</taxon>
        <taxon>Sclerotiniaceae</taxon>
        <taxon>Monilinia</taxon>
    </lineage>
</organism>
<dbReference type="Gene3D" id="2.30.42.10">
    <property type="match status" value="2"/>
</dbReference>
<dbReference type="InterPro" id="IPR024958">
    <property type="entry name" value="GRASP_PDZ"/>
</dbReference>
<gene>
    <name evidence="7" type="ORF">DSL72_004247</name>
</gene>
<dbReference type="EMBL" id="CP063405">
    <property type="protein sequence ID" value="QSZ29730.1"/>
    <property type="molecule type" value="Genomic_DNA"/>
</dbReference>
<dbReference type="Proteomes" id="UP000672032">
    <property type="component" value="Chromosome 1"/>
</dbReference>
<evidence type="ECO:0000313" key="8">
    <source>
        <dbReference type="Proteomes" id="UP000672032"/>
    </source>
</evidence>
<evidence type="ECO:0000259" key="6">
    <source>
        <dbReference type="PROSITE" id="PS51865"/>
    </source>
</evidence>
<evidence type="ECO:0000313" key="7">
    <source>
        <dbReference type="EMBL" id="QSZ29730.1"/>
    </source>
</evidence>
<feature type="compositionally biased region" description="Basic and acidic residues" evidence="5">
    <location>
        <begin position="346"/>
        <end position="356"/>
    </location>
</feature>
<dbReference type="PANTHER" id="PTHR12893">
    <property type="entry name" value="GOLGI REASSEMBLY STACKING PROTEIN GRASP"/>
    <property type="match status" value="1"/>
</dbReference>
<feature type="domain" description="PDZ GRASP-type" evidence="6">
    <location>
        <begin position="28"/>
        <end position="112"/>
    </location>
</feature>
<proteinExistence type="predicted"/>
<keyword evidence="4" id="KW-0472">Membrane</keyword>
<protein>
    <recommendedName>
        <fullName evidence="6">PDZ GRASP-type domain-containing protein</fullName>
    </recommendedName>
</protein>
<dbReference type="FunFam" id="2.30.42.10:FF:000026">
    <property type="entry name" value="Golgi reassembly stacking protein 2"/>
    <property type="match status" value="1"/>
</dbReference>
<evidence type="ECO:0000256" key="2">
    <source>
        <dbReference type="ARBA" id="ARBA00022737"/>
    </source>
</evidence>
<dbReference type="PROSITE" id="PS51865">
    <property type="entry name" value="PDZ_GRASP"/>
    <property type="match status" value="2"/>
</dbReference>
<keyword evidence="2" id="KW-0677">Repeat</keyword>
<keyword evidence="3" id="KW-0333">Golgi apparatus</keyword>
<dbReference type="FunFam" id="2.30.42.10:FF:000262">
    <property type="entry name" value="Golgi reassembly stacking protein"/>
    <property type="match status" value="1"/>
</dbReference>
<feature type="compositionally biased region" description="Basic and acidic residues" evidence="5">
    <location>
        <begin position="299"/>
        <end position="311"/>
    </location>
</feature>
<evidence type="ECO:0000256" key="1">
    <source>
        <dbReference type="ARBA" id="ARBA00004394"/>
    </source>
</evidence>
<dbReference type="InterPro" id="IPR007583">
    <property type="entry name" value="GRASP55_65"/>
</dbReference>
<feature type="compositionally biased region" description="Low complexity" evidence="5">
    <location>
        <begin position="326"/>
        <end position="336"/>
    </location>
</feature>
<sequence>MFNALNRFISRLDSDSPVNQNRDNHSAFGFQVLRNKTPELAIEPWFDFIVGINGRMIDDSDANLFAQEVRNCAGSTVTLGLWSAKGQRTRTLHIPVPLDTPSLGLTIQWTSLSTVSNIWHILDVPMNSPADLAGLLPYSDYILGTPEGVLHGESGLGELVEDHIGRPLRLYIYNNEYNVTREITIHPSRDWGGDGALGCTLGYGALHRLPAPLSEPVVGPGETLFEGESARFSNEEPREMMGSEGAASQLFVPAAVAEKPSEFVVPGQLAAPVTSPQARRKVKKHGHNSSNFMDDYFMEGEKKSRELDHAPTAKSGGVPPPPKAGGPPRAGTPKAASPETNTLPTETKDSYDSGVD</sequence>
<dbReference type="PANTHER" id="PTHR12893:SF0">
    <property type="entry name" value="GRASP65"/>
    <property type="match status" value="1"/>
</dbReference>
<evidence type="ECO:0000256" key="5">
    <source>
        <dbReference type="SAM" id="MobiDB-lite"/>
    </source>
</evidence>
<feature type="domain" description="PDZ GRASP-type" evidence="6">
    <location>
        <begin position="117"/>
        <end position="206"/>
    </location>
</feature>
<name>A0A8A3P001_9HELO</name>
<dbReference type="OrthoDB" id="3318at2759"/>
<dbReference type="GO" id="GO:0000139">
    <property type="term" value="C:Golgi membrane"/>
    <property type="evidence" value="ECO:0007669"/>
    <property type="project" value="UniProtKB-SubCell"/>
</dbReference>
<accession>A0A8A3P001</accession>
<dbReference type="SUPFAM" id="SSF50156">
    <property type="entry name" value="PDZ domain-like"/>
    <property type="match status" value="1"/>
</dbReference>
<evidence type="ECO:0000256" key="3">
    <source>
        <dbReference type="ARBA" id="ARBA00023034"/>
    </source>
</evidence>
<dbReference type="AlphaFoldDB" id="A0A8A3P001"/>
<dbReference type="Pfam" id="PF04495">
    <property type="entry name" value="GRASP55_65"/>
    <property type="match status" value="1"/>
</dbReference>
<keyword evidence="8" id="KW-1185">Reference proteome</keyword>
<dbReference type="GO" id="GO:0007030">
    <property type="term" value="P:Golgi organization"/>
    <property type="evidence" value="ECO:0007669"/>
    <property type="project" value="TreeGrafter"/>
</dbReference>
<feature type="region of interest" description="Disordered" evidence="5">
    <location>
        <begin position="273"/>
        <end position="356"/>
    </location>
</feature>
<feature type="compositionally biased region" description="Basic residues" evidence="5">
    <location>
        <begin position="278"/>
        <end position="287"/>
    </location>
</feature>
<reference evidence="7" key="1">
    <citation type="submission" date="2020-10" db="EMBL/GenBank/DDBJ databases">
        <title>Genome Sequence of Monilinia vaccinii-corymbosi Sheds Light on Mummy Berry Disease Infection of Blueberry and Mating Type.</title>
        <authorList>
            <person name="Yow A.G."/>
            <person name="Zhang Y."/>
            <person name="Bansal K."/>
            <person name="Eacker S.M."/>
            <person name="Sullivan S."/>
            <person name="Liachko I."/>
            <person name="Cubeta M.A."/>
            <person name="Rollins J.A."/>
            <person name="Ashrafi H."/>
        </authorList>
    </citation>
    <scope>NUCLEOTIDE SEQUENCE</scope>
    <source>
        <strain evidence="7">RL-1</strain>
    </source>
</reference>
<evidence type="ECO:0000256" key="4">
    <source>
        <dbReference type="ARBA" id="ARBA00023136"/>
    </source>
</evidence>
<dbReference type="InterPro" id="IPR036034">
    <property type="entry name" value="PDZ_sf"/>
</dbReference>
<comment type="subcellular location">
    <subcellularLocation>
        <location evidence="1">Golgi apparatus membrane</location>
    </subcellularLocation>
</comment>